<comment type="caution">
    <text evidence="1">The sequence shown here is derived from an EMBL/GenBank/DDBJ whole genome shotgun (WGS) entry which is preliminary data.</text>
</comment>
<dbReference type="AlphaFoldDB" id="A0AAN6UN57"/>
<proteinExistence type="predicted"/>
<dbReference type="EMBL" id="MU853407">
    <property type="protein sequence ID" value="KAK4134806.1"/>
    <property type="molecule type" value="Genomic_DNA"/>
</dbReference>
<gene>
    <name evidence="1" type="ORF">BT67DRAFT_281742</name>
</gene>
<evidence type="ECO:0000313" key="1">
    <source>
        <dbReference type="EMBL" id="KAK4134806.1"/>
    </source>
</evidence>
<sequence>MPEYPPCKAFSVDFFLVLFTRSLVAVWSSDWPLRRLRTSRTGHDQLRLGGFPIRFKRRIYFGGMQHSRGRTEWALLRPPPAGRSVTRKTGQARPALEGCYGVSDAGGRGVCFCLRVSGPMAGDNPGQAPCLGTLNPQRLMGKTT</sequence>
<dbReference type="Proteomes" id="UP001304895">
    <property type="component" value="Unassembled WGS sequence"/>
</dbReference>
<evidence type="ECO:0000313" key="2">
    <source>
        <dbReference type="Proteomes" id="UP001304895"/>
    </source>
</evidence>
<protein>
    <submittedName>
        <fullName evidence="1">Uncharacterized protein</fullName>
    </submittedName>
</protein>
<reference evidence="1" key="1">
    <citation type="journal article" date="2023" name="Mol. Phylogenet. Evol.">
        <title>Genome-scale phylogeny and comparative genomics of the fungal order Sordariales.</title>
        <authorList>
            <person name="Hensen N."/>
            <person name="Bonometti L."/>
            <person name="Westerberg I."/>
            <person name="Brannstrom I.O."/>
            <person name="Guillou S."/>
            <person name="Cros-Aarteil S."/>
            <person name="Calhoun S."/>
            <person name="Haridas S."/>
            <person name="Kuo A."/>
            <person name="Mondo S."/>
            <person name="Pangilinan J."/>
            <person name="Riley R."/>
            <person name="LaButti K."/>
            <person name="Andreopoulos B."/>
            <person name="Lipzen A."/>
            <person name="Chen C."/>
            <person name="Yan M."/>
            <person name="Daum C."/>
            <person name="Ng V."/>
            <person name="Clum A."/>
            <person name="Steindorff A."/>
            <person name="Ohm R.A."/>
            <person name="Martin F."/>
            <person name="Silar P."/>
            <person name="Natvig D.O."/>
            <person name="Lalanne C."/>
            <person name="Gautier V."/>
            <person name="Ament-Velasquez S.L."/>
            <person name="Kruys A."/>
            <person name="Hutchinson M.I."/>
            <person name="Powell A.J."/>
            <person name="Barry K."/>
            <person name="Miller A.N."/>
            <person name="Grigoriev I.V."/>
            <person name="Debuchy R."/>
            <person name="Gladieux P."/>
            <person name="Hiltunen Thoren M."/>
            <person name="Johannesson H."/>
        </authorList>
    </citation>
    <scope>NUCLEOTIDE SEQUENCE</scope>
    <source>
        <strain evidence="1">CBS 123565</strain>
    </source>
</reference>
<keyword evidence="2" id="KW-1185">Reference proteome</keyword>
<organism evidence="1 2">
    <name type="scientific">Trichocladium antarcticum</name>
    <dbReference type="NCBI Taxonomy" id="1450529"/>
    <lineage>
        <taxon>Eukaryota</taxon>
        <taxon>Fungi</taxon>
        <taxon>Dikarya</taxon>
        <taxon>Ascomycota</taxon>
        <taxon>Pezizomycotina</taxon>
        <taxon>Sordariomycetes</taxon>
        <taxon>Sordariomycetidae</taxon>
        <taxon>Sordariales</taxon>
        <taxon>Chaetomiaceae</taxon>
        <taxon>Trichocladium</taxon>
    </lineage>
</organism>
<name>A0AAN6UN57_9PEZI</name>
<accession>A0AAN6UN57</accession>
<reference evidence="1" key="2">
    <citation type="submission" date="2023-05" db="EMBL/GenBank/DDBJ databases">
        <authorList>
            <consortium name="Lawrence Berkeley National Laboratory"/>
            <person name="Steindorff A."/>
            <person name="Hensen N."/>
            <person name="Bonometti L."/>
            <person name="Westerberg I."/>
            <person name="Brannstrom I.O."/>
            <person name="Guillou S."/>
            <person name="Cros-Aarteil S."/>
            <person name="Calhoun S."/>
            <person name="Haridas S."/>
            <person name="Kuo A."/>
            <person name="Mondo S."/>
            <person name="Pangilinan J."/>
            <person name="Riley R."/>
            <person name="Labutti K."/>
            <person name="Andreopoulos B."/>
            <person name="Lipzen A."/>
            <person name="Chen C."/>
            <person name="Yanf M."/>
            <person name="Daum C."/>
            <person name="Ng V."/>
            <person name="Clum A."/>
            <person name="Ohm R."/>
            <person name="Martin F."/>
            <person name="Silar P."/>
            <person name="Natvig D."/>
            <person name="Lalanne C."/>
            <person name="Gautier V."/>
            <person name="Ament-Velasquez S.L."/>
            <person name="Kruys A."/>
            <person name="Hutchinson M.I."/>
            <person name="Powell A.J."/>
            <person name="Barry K."/>
            <person name="Miller A.N."/>
            <person name="Grigoriev I.V."/>
            <person name="Debuchy R."/>
            <person name="Gladieux P."/>
            <person name="Thoren M.H."/>
            <person name="Johannesson H."/>
        </authorList>
    </citation>
    <scope>NUCLEOTIDE SEQUENCE</scope>
    <source>
        <strain evidence="1">CBS 123565</strain>
    </source>
</reference>